<name>A0A3M7QL41_BRAPC</name>
<evidence type="ECO:0000256" key="2">
    <source>
        <dbReference type="ARBA" id="ARBA00023043"/>
    </source>
</evidence>
<dbReference type="EMBL" id="REGN01005879">
    <property type="protein sequence ID" value="RNA11705.1"/>
    <property type="molecule type" value="Genomic_DNA"/>
</dbReference>
<gene>
    <name evidence="4" type="ORF">BpHYR1_036754</name>
</gene>
<organism evidence="4 5">
    <name type="scientific">Brachionus plicatilis</name>
    <name type="common">Marine rotifer</name>
    <name type="synonym">Brachionus muelleri</name>
    <dbReference type="NCBI Taxonomy" id="10195"/>
    <lineage>
        <taxon>Eukaryota</taxon>
        <taxon>Metazoa</taxon>
        <taxon>Spiralia</taxon>
        <taxon>Gnathifera</taxon>
        <taxon>Rotifera</taxon>
        <taxon>Eurotatoria</taxon>
        <taxon>Monogononta</taxon>
        <taxon>Pseudotrocha</taxon>
        <taxon>Ploima</taxon>
        <taxon>Brachionidae</taxon>
        <taxon>Brachionus</taxon>
    </lineage>
</organism>
<protein>
    <submittedName>
        <fullName evidence="4">Ankyrin neuronal isoform 4</fullName>
    </submittedName>
</protein>
<dbReference type="SUPFAM" id="SSF48403">
    <property type="entry name" value="Ankyrin repeat"/>
    <property type="match status" value="1"/>
</dbReference>
<dbReference type="Gene3D" id="1.25.40.20">
    <property type="entry name" value="Ankyrin repeat-containing domain"/>
    <property type="match status" value="1"/>
</dbReference>
<keyword evidence="1" id="KW-0677">Repeat</keyword>
<dbReference type="STRING" id="10195.A0A3M7QL41"/>
<dbReference type="PROSITE" id="PS50088">
    <property type="entry name" value="ANK_REPEAT"/>
    <property type="match status" value="1"/>
</dbReference>
<evidence type="ECO:0000313" key="5">
    <source>
        <dbReference type="Proteomes" id="UP000276133"/>
    </source>
</evidence>
<keyword evidence="5" id="KW-1185">Reference proteome</keyword>
<evidence type="ECO:0000313" key="4">
    <source>
        <dbReference type="EMBL" id="RNA11705.1"/>
    </source>
</evidence>
<evidence type="ECO:0000256" key="3">
    <source>
        <dbReference type="PROSITE-ProRule" id="PRU00023"/>
    </source>
</evidence>
<dbReference type="Proteomes" id="UP000276133">
    <property type="component" value="Unassembled WGS sequence"/>
</dbReference>
<proteinExistence type="predicted"/>
<sequence length="485" mass="56232">MHCFQFFKLRHNKVESCPKLTSFIDKINDLLHKNGKNASLKPGPALQPNDRLGALIFDLVLTDYRATNKIDLDFMHDLLAIISHLKIFSVNNVKNFLNQTLVHFACENNQAQLCQLLVDFGADCVQEDNYLQTPLILAAKRNFLDIVEIFSASLDPDGHKKEIVRAAYYACCAGNCQIVQYLFSRFGLGTEDLVDEKESSRVSELNPLHITCYKSYSDIVVFLLSKFRNEHLIAEYLNSRFNAYRDSTALEETFKGFVCLQSTFNAKKMDQEFKIFQYRKIINFLVEKGARFSANFSATNGLVKLGSQSFSSPTKDHDFFHFLNCCNYLFKFKLKDLFVFVDLKGLEAMMDEFVCHIYSRCLKVVKDIKSKCLNVFIDLMLNLHHTGQYYVQERKLHFLKEKNEDIFNFLVETTRKNLTLKHFSAVSIRNSISNYGIEKVKCLNVPNELKKEIFFSSLSKKHDPEFDYYTFLLFKAIDNKKNFVV</sequence>
<comment type="caution">
    <text evidence="4">The sequence shown here is derived from an EMBL/GenBank/DDBJ whole genome shotgun (WGS) entry which is preliminary data.</text>
</comment>
<dbReference type="OrthoDB" id="46564at2759"/>
<reference evidence="4 5" key="1">
    <citation type="journal article" date="2018" name="Sci. Rep.">
        <title>Genomic signatures of local adaptation to the degree of environmental predictability in rotifers.</title>
        <authorList>
            <person name="Franch-Gras L."/>
            <person name="Hahn C."/>
            <person name="Garcia-Roger E.M."/>
            <person name="Carmona M.J."/>
            <person name="Serra M."/>
            <person name="Gomez A."/>
        </authorList>
    </citation>
    <scope>NUCLEOTIDE SEQUENCE [LARGE SCALE GENOMIC DNA]</scope>
    <source>
        <strain evidence="4">HYR1</strain>
    </source>
</reference>
<dbReference type="PANTHER" id="PTHR24198:SF165">
    <property type="entry name" value="ANKYRIN REPEAT-CONTAINING PROTEIN-RELATED"/>
    <property type="match status" value="1"/>
</dbReference>
<dbReference type="InterPro" id="IPR036770">
    <property type="entry name" value="Ankyrin_rpt-contain_sf"/>
</dbReference>
<accession>A0A3M7QL41</accession>
<dbReference type="SMART" id="SM00248">
    <property type="entry name" value="ANK"/>
    <property type="match status" value="3"/>
</dbReference>
<dbReference type="PANTHER" id="PTHR24198">
    <property type="entry name" value="ANKYRIN REPEAT AND PROTEIN KINASE DOMAIN-CONTAINING PROTEIN"/>
    <property type="match status" value="1"/>
</dbReference>
<dbReference type="Pfam" id="PF12796">
    <property type="entry name" value="Ank_2"/>
    <property type="match status" value="1"/>
</dbReference>
<feature type="repeat" description="ANK" evidence="3">
    <location>
        <begin position="97"/>
        <end position="129"/>
    </location>
</feature>
<keyword evidence="2 3" id="KW-0040">ANK repeat</keyword>
<dbReference type="InterPro" id="IPR002110">
    <property type="entry name" value="Ankyrin_rpt"/>
</dbReference>
<dbReference type="AlphaFoldDB" id="A0A3M7QL41"/>
<evidence type="ECO:0000256" key="1">
    <source>
        <dbReference type="ARBA" id="ARBA00022737"/>
    </source>
</evidence>